<reference evidence="11" key="1">
    <citation type="submission" date="2014-12" db="EMBL/GenBank/DDBJ databases">
        <title>Insight into the proteome of Arion vulgaris.</title>
        <authorList>
            <person name="Aradska J."/>
            <person name="Bulat T."/>
            <person name="Smidak R."/>
            <person name="Sarate P."/>
            <person name="Gangsoo J."/>
            <person name="Sialana F."/>
            <person name="Bilban M."/>
            <person name="Lubec G."/>
        </authorList>
    </citation>
    <scope>NUCLEOTIDE SEQUENCE</scope>
    <source>
        <tissue evidence="11">Skin</tissue>
    </source>
</reference>
<evidence type="ECO:0000313" key="11">
    <source>
        <dbReference type="EMBL" id="CEK89762.1"/>
    </source>
</evidence>
<keyword evidence="5 9" id="KW-1133">Transmembrane helix</keyword>
<evidence type="ECO:0000256" key="9">
    <source>
        <dbReference type="SAM" id="Phobius"/>
    </source>
</evidence>
<keyword evidence="3 9" id="KW-0812">Transmembrane</keyword>
<feature type="signal peptide" evidence="10">
    <location>
        <begin position="1"/>
        <end position="24"/>
    </location>
</feature>
<dbReference type="GO" id="GO:0000139">
    <property type="term" value="C:Golgi membrane"/>
    <property type="evidence" value="ECO:0007669"/>
    <property type="project" value="UniProtKB-SubCell"/>
</dbReference>
<evidence type="ECO:0008006" key="12">
    <source>
        <dbReference type="Google" id="ProtNLM"/>
    </source>
</evidence>
<dbReference type="PANTHER" id="PTHR28652">
    <property type="entry name" value="TRANSMEMBRANE PROTEIN 59-LIKE PROTEIN"/>
    <property type="match status" value="1"/>
</dbReference>
<feature type="chain" id="PRO_5002113512" description="Transmembrane protein 59" evidence="10">
    <location>
        <begin position="25"/>
        <end position="337"/>
    </location>
</feature>
<dbReference type="AlphaFoldDB" id="A0A0B7BA29"/>
<evidence type="ECO:0000256" key="8">
    <source>
        <dbReference type="ARBA" id="ARBA00023180"/>
    </source>
</evidence>
<comment type="similarity">
    <text evidence="2">Belongs to the TMEM59 family.</text>
</comment>
<dbReference type="InterPro" id="IPR022065">
    <property type="entry name" value="Uncharacterised_TMEM59"/>
</dbReference>
<name>A0A0B7BA29_9EUPU</name>
<evidence type="ECO:0000256" key="2">
    <source>
        <dbReference type="ARBA" id="ARBA00009643"/>
    </source>
</evidence>
<evidence type="ECO:0000256" key="7">
    <source>
        <dbReference type="ARBA" id="ARBA00023136"/>
    </source>
</evidence>
<keyword evidence="6" id="KW-0333">Golgi apparatus</keyword>
<evidence type="ECO:0000256" key="10">
    <source>
        <dbReference type="SAM" id="SignalP"/>
    </source>
</evidence>
<protein>
    <recommendedName>
        <fullName evidence="12">Transmembrane protein 59</fullName>
    </recommendedName>
</protein>
<keyword evidence="4 10" id="KW-0732">Signal</keyword>
<dbReference type="PANTHER" id="PTHR28652:SF2">
    <property type="entry name" value="TRANSMEMBRANE PROTEIN 59-LIKE PROTEIN"/>
    <property type="match status" value="1"/>
</dbReference>
<evidence type="ECO:0000256" key="1">
    <source>
        <dbReference type="ARBA" id="ARBA00004614"/>
    </source>
</evidence>
<sequence length="337" mass="37706">MVTIGNKLLLCCSIIVLLSSNAYSMFENLIADADPCEEVCEKTYPFNSYKSVFGGYCRKGCHLYTIIEAVGDEDGVNGSLKSCFENCQKAYPQEAEDTSACKLGCRSQIPFDDRKEQLTDIGTIMPETDMSRMLYPLLYMHNMYSNVVDKFTSQMCVSWSFFMQDGAGRLVVVRSQPQIVDMDVQDFDDYSAYKGTSSVLETNIEPSGNTATEVLRHSQLKSVRSFGDGLNAAETDPWKYKLDDDGSSDWLTCIARKTGVPRLLLCVIILLSAVAMIWLCMSAAVTAPDQRMSQKLSINGDLEYLRYLPDKKGIKGVHPQDFVQARPLPVKIRIEQI</sequence>
<comment type="subcellular location">
    <subcellularLocation>
        <location evidence="1">Golgi apparatus membrane</location>
        <topology evidence="1">Single-pass type I membrane protein</topology>
    </subcellularLocation>
</comment>
<accession>A0A0B7BA29</accession>
<organism evidence="11">
    <name type="scientific">Arion vulgaris</name>
    <dbReference type="NCBI Taxonomy" id="1028688"/>
    <lineage>
        <taxon>Eukaryota</taxon>
        <taxon>Metazoa</taxon>
        <taxon>Spiralia</taxon>
        <taxon>Lophotrochozoa</taxon>
        <taxon>Mollusca</taxon>
        <taxon>Gastropoda</taxon>
        <taxon>Heterobranchia</taxon>
        <taxon>Euthyneura</taxon>
        <taxon>Panpulmonata</taxon>
        <taxon>Eupulmonata</taxon>
        <taxon>Stylommatophora</taxon>
        <taxon>Helicina</taxon>
        <taxon>Arionoidea</taxon>
        <taxon>Arionidae</taxon>
        <taxon>Arion</taxon>
    </lineage>
</organism>
<evidence type="ECO:0000256" key="4">
    <source>
        <dbReference type="ARBA" id="ARBA00022729"/>
    </source>
</evidence>
<dbReference type="Pfam" id="PF12280">
    <property type="entry name" value="BSMAP"/>
    <property type="match status" value="1"/>
</dbReference>
<evidence type="ECO:0000256" key="5">
    <source>
        <dbReference type="ARBA" id="ARBA00022989"/>
    </source>
</evidence>
<proteinExistence type="inferred from homology"/>
<keyword evidence="7 9" id="KW-0472">Membrane</keyword>
<keyword evidence="8" id="KW-0325">Glycoprotein</keyword>
<evidence type="ECO:0000256" key="6">
    <source>
        <dbReference type="ARBA" id="ARBA00023034"/>
    </source>
</evidence>
<dbReference type="EMBL" id="HACG01042897">
    <property type="protein sequence ID" value="CEK89762.1"/>
    <property type="molecule type" value="Transcribed_RNA"/>
</dbReference>
<gene>
    <name evidence="11" type="primary">ORF172749</name>
</gene>
<feature type="transmembrane region" description="Helical" evidence="9">
    <location>
        <begin position="262"/>
        <end position="285"/>
    </location>
</feature>
<evidence type="ECO:0000256" key="3">
    <source>
        <dbReference type="ARBA" id="ARBA00022692"/>
    </source>
</evidence>